<protein>
    <submittedName>
        <fullName evidence="1">Uncharacterized protein</fullName>
    </submittedName>
</protein>
<proteinExistence type="predicted"/>
<organism evidence="1 2">
    <name type="scientific">Terrisporobacter mayombei</name>
    <dbReference type="NCBI Taxonomy" id="1541"/>
    <lineage>
        <taxon>Bacteria</taxon>
        <taxon>Bacillati</taxon>
        <taxon>Bacillota</taxon>
        <taxon>Clostridia</taxon>
        <taxon>Peptostreptococcales</taxon>
        <taxon>Peptostreptococcaceae</taxon>
        <taxon>Terrisporobacter</taxon>
    </lineage>
</organism>
<sequence length="159" mass="18873">MHYTITVEELYKNGYKDIPTRGGVYIVKVPENFTVEITNNTTGIKEHKGKNLLYNKEYLEEKYNKVVDKDILYYGKATSLRNRITSLVKYAYGKCKNHRGGKALWQIKNSTKLIIEYYIFDDLNDEVKNNNKPRDEEKRLIMEYKNKNNNERPFANFKD</sequence>
<dbReference type="RefSeq" id="WP_228105029.1">
    <property type="nucleotide sequence ID" value="NZ_CP101637.1"/>
</dbReference>
<name>A0ABY9Q0J5_9FIRM</name>
<reference evidence="1 2" key="1">
    <citation type="submission" date="2022-07" db="EMBL/GenBank/DDBJ databases">
        <title>Genome sequence of Terrisporobacter mayombei DSM6539.</title>
        <authorList>
            <person name="Boeer T."/>
            <person name="Bengelsdorf F.R."/>
            <person name="Daniel R."/>
            <person name="Poehlein A."/>
        </authorList>
    </citation>
    <scope>NUCLEOTIDE SEQUENCE [LARGE SCALE GENOMIC DNA]</scope>
    <source>
        <strain evidence="1 2">DSM 6539</strain>
    </source>
</reference>
<accession>A0ABY9Q0J5</accession>
<evidence type="ECO:0000313" key="1">
    <source>
        <dbReference type="EMBL" id="WMT80805.1"/>
    </source>
</evidence>
<evidence type="ECO:0000313" key="2">
    <source>
        <dbReference type="Proteomes" id="UP001235030"/>
    </source>
</evidence>
<dbReference type="Proteomes" id="UP001235030">
    <property type="component" value="Chromosome"/>
</dbReference>
<dbReference type="EMBL" id="CP101637">
    <property type="protein sequence ID" value="WMT80805.1"/>
    <property type="molecule type" value="Genomic_DNA"/>
</dbReference>
<gene>
    <name evidence="1" type="ORF">TEMA_11270</name>
</gene>
<keyword evidence="2" id="KW-1185">Reference proteome</keyword>